<proteinExistence type="predicted"/>
<organism evidence="1 2">
    <name type="scientific">Photobacterium marinum</name>
    <dbReference type="NCBI Taxonomy" id="1056511"/>
    <lineage>
        <taxon>Bacteria</taxon>
        <taxon>Pseudomonadati</taxon>
        <taxon>Pseudomonadota</taxon>
        <taxon>Gammaproteobacteria</taxon>
        <taxon>Vibrionales</taxon>
        <taxon>Vibrionaceae</taxon>
        <taxon>Photobacterium</taxon>
    </lineage>
</organism>
<reference evidence="1 2" key="1">
    <citation type="submission" date="2012-12" db="EMBL/GenBank/DDBJ databases">
        <title>Genome Assembly of Photobacterium sp. AK15.</title>
        <authorList>
            <person name="Khatri I."/>
            <person name="Vaidya B."/>
            <person name="Srinivas T.N.R."/>
            <person name="Subramanian S."/>
            <person name="Pinnaka A."/>
        </authorList>
    </citation>
    <scope>NUCLEOTIDE SEQUENCE [LARGE SCALE GENOMIC DNA]</scope>
    <source>
        <strain evidence="1 2">AK15</strain>
    </source>
</reference>
<dbReference type="EMBL" id="AMZO01000052">
    <property type="protein sequence ID" value="ELR63167.1"/>
    <property type="molecule type" value="Genomic_DNA"/>
</dbReference>
<comment type="caution">
    <text evidence="1">The sequence shown here is derived from an EMBL/GenBank/DDBJ whole genome shotgun (WGS) entry which is preliminary data.</text>
</comment>
<dbReference type="Proteomes" id="UP000011134">
    <property type="component" value="Unassembled WGS sequence"/>
</dbReference>
<name>L8J6T0_9GAMM</name>
<dbReference type="PATRIC" id="fig|1056511.3.peg.4861"/>
<keyword evidence="2" id="KW-1185">Reference proteome</keyword>
<sequence length="45" mass="4936">MNHSAGTNSCDGIVTVIGGIVPREEVFNTSPKWFTHKPNSYSEVK</sequence>
<accession>L8J6T0</accession>
<evidence type="ECO:0000313" key="2">
    <source>
        <dbReference type="Proteomes" id="UP000011134"/>
    </source>
</evidence>
<gene>
    <name evidence="1" type="ORF">C942_04048</name>
</gene>
<dbReference type="AlphaFoldDB" id="L8J6T0"/>
<protein>
    <submittedName>
        <fullName evidence="1">Uncharacterized protein</fullName>
    </submittedName>
</protein>
<evidence type="ECO:0000313" key="1">
    <source>
        <dbReference type="EMBL" id="ELR63167.1"/>
    </source>
</evidence>